<dbReference type="PANTHER" id="PTHR32060:SF30">
    <property type="entry name" value="CARBOXY-TERMINAL PROCESSING PROTEASE CTPA"/>
    <property type="match status" value="1"/>
</dbReference>
<dbReference type="InterPro" id="IPR041489">
    <property type="entry name" value="PDZ_6"/>
</dbReference>
<organism evidence="9 10">
    <name type="scientific">Metapseudomonas boanensis</name>
    <dbReference type="NCBI Taxonomy" id="2822138"/>
    <lineage>
        <taxon>Bacteria</taxon>
        <taxon>Pseudomonadati</taxon>
        <taxon>Pseudomonadota</taxon>
        <taxon>Gammaproteobacteria</taxon>
        <taxon>Pseudomonadales</taxon>
        <taxon>Pseudomonadaceae</taxon>
        <taxon>Metapseudomonas</taxon>
    </lineage>
</organism>
<dbReference type="PROSITE" id="PS50106">
    <property type="entry name" value="PDZ"/>
    <property type="match status" value="1"/>
</dbReference>
<dbReference type="SMART" id="SM00245">
    <property type="entry name" value="TSPc"/>
    <property type="match status" value="1"/>
</dbReference>
<dbReference type="PANTHER" id="PTHR32060">
    <property type="entry name" value="TAIL-SPECIFIC PROTEASE"/>
    <property type="match status" value="1"/>
</dbReference>
<comment type="caution">
    <text evidence="9">The sequence shown here is derived from an EMBL/GenBank/DDBJ whole genome shotgun (WGS) entry which is preliminary data.</text>
</comment>
<evidence type="ECO:0000256" key="4">
    <source>
        <dbReference type="ARBA" id="ARBA00022825"/>
    </source>
</evidence>
<feature type="chain" id="PRO_5047251969" evidence="7">
    <location>
        <begin position="26"/>
        <end position="439"/>
    </location>
</feature>
<keyword evidence="4 5" id="KW-0720">Serine protease</keyword>
<dbReference type="InterPro" id="IPR001478">
    <property type="entry name" value="PDZ"/>
</dbReference>
<feature type="signal peptide" evidence="7">
    <location>
        <begin position="1"/>
        <end position="25"/>
    </location>
</feature>
<feature type="domain" description="PDZ" evidence="8">
    <location>
        <begin position="95"/>
        <end position="177"/>
    </location>
</feature>
<evidence type="ECO:0000256" key="6">
    <source>
        <dbReference type="SAM" id="MobiDB-lite"/>
    </source>
</evidence>
<feature type="compositionally biased region" description="Basic and acidic residues" evidence="6">
    <location>
        <begin position="404"/>
        <end position="418"/>
    </location>
</feature>
<dbReference type="Gene3D" id="3.90.226.10">
    <property type="entry name" value="2-enoyl-CoA Hydratase, Chain A, domain 1"/>
    <property type="match status" value="1"/>
</dbReference>
<dbReference type="Pfam" id="PF03572">
    <property type="entry name" value="Peptidase_S41"/>
    <property type="match status" value="1"/>
</dbReference>
<dbReference type="Pfam" id="PF22694">
    <property type="entry name" value="CtpB_N-like"/>
    <property type="match status" value="1"/>
</dbReference>
<dbReference type="InterPro" id="IPR029045">
    <property type="entry name" value="ClpP/crotonase-like_dom_sf"/>
</dbReference>
<dbReference type="InterPro" id="IPR036034">
    <property type="entry name" value="PDZ_sf"/>
</dbReference>
<proteinExistence type="inferred from homology"/>
<evidence type="ECO:0000256" key="2">
    <source>
        <dbReference type="ARBA" id="ARBA00022670"/>
    </source>
</evidence>
<sequence length="439" mass="46658">MPHLSRLTPLAMALVLLGGAQYSMAAGEPAPPPAPAVSGKAPLPLDELRTFAEVLDRIKSAYVEPVDDKTLLENAIKGMLSNLDPHSAYLEPEDFQELQESTSGEFGGLGIEVGAEDGFVKVVSPIDDTPASKAGIQPGDLIVKIDGQPTKGISLMEAVDKMRGKAGSSIVLTLVRDGGQPFDVKLTRAVIKVKSVKSQLLDNTYGYLRITQFQVNTGEEVGKALAKLRKENGNKKLSGLVLDLRNNPGGVLQAAVEVSDHFLRKGLIVYTKGRIANSELRFSADPADASEGVPLVVLINGGSASAAEIVAGALQDHKRGVLMGTDSFGKGSVQTVLPLNNDRALKLTTALYYTPNGRSIQAQGIVPDIEVTRAKVTREQDGENFKEADLAGHLGNGNGGADRPSADKVQSKQPRPQDDDYQLSQALNLLKGLNVTREN</sequence>
<keyword evidence="3 5" id="KW-0378">Hydrolase</keyword>
<keyword evidence="10" id="KW-1185">Reference proteome</keyword>
<evidence type="ECO:0000256" key="1">
    <source>
        <dbReference type="ARBA" id="ARBA00009179"/>
    </source>
</evidence>
<feature type="region of interest" description="Disordered" evidence="6">
    <location>
        <begin position="378"/>
        <end position="421"/>
    </location>
</feature>
<dbReference type="InterPro" id="IPR004447">
    <property type="entry name" value="Peptidase_S41A"/>
</dbReference>
<name>A0ABS5XDL0_9GAMM</name>
<dbReference type="EMBL" id="JAGTIS010000002">
    <property type="protein sequence ID" value="MBT8765742.1"/>
    <property type="molecule type" value="Genomic_DNA"/>
</dbReference>
<evidence type="ECO:0000259" key="8">
    <source>
        <dbReference type="PROSITE" id="PS50106"/>
    </source>
</evidence>
<dbReference type="Proteomes" id="UP001519667">
    <property type="component" value="Unassembled WGS sequence"/>
</dbReference>
<keyword evidence="7" id="KW-0732">Signal</keyword>
<feature type="compositionally biased region" description="Basic and acidic residues" evidence="6">
    <location>
        <begin position="378"/>
        <end position="390"/>
    </location>
</feature>
<protein>
    <submittedName>
        <fullName evidence="9">S41 family peptidase</fullName>
    </submittedName>
</protein>
<dbReference type="InterPro" id="IPR005151">
    <property type="entry name" value="Tail-specific_protease"/>
</dbReference>
<evidence type="ECO:0000256" key="5">
    <source>
        <dbReference type="RuleBase" id="RU004404"/>
    </source>
</evidence>
<reference evidence="9 10" key="1">
    <citation type="submission" date="2021-04" db="EMBL/GenBank/DDBJ databases">
        <title>Pseudomonas boanensis sp. nov., a bacterium isolated from river water used for household purposes in Boane District, Mozambique.</title>
        <authorList>
            <person name="Nicklasson M."/>
            <person name="Martin-Rodriguez A.J."/>
            <person name="Thorell K."/>
            <person name="Neves L."/>
            <person name="Mussagy A."/>
            <person name="Rydberg H.A."/>
            <person name="Hernroth B."/>
            <person name="Svensson-Stadler L."/>
            <person name="Sjoling A."/>
        </authorList>
    </citation>
    <scope>NUCLEOTIDE SEQUENCE [LARGE SCALE GENOMIC DNA]</scope>
    <source>
        <strain evidence="9 10">DB1</strain>
    </source>
</reference>
<dbReference type="CDD" id="cd07560">
    <property type="entry name" value="Peptidase_S41_CPP"/>
    <property type="match status" value="1"/>
</dbReference>
<evidence type="ECO:0000313" key="10">
    <source>
        <dbReference type="Proteomes" id="UP001519667"/>
    </source>
</evidence>
<evidence type="ECO:0000256" key="3">
    <source>
        <dbReference type="ARBA" id="ARBA00022801"/>
    </source>
</evidence>
<dbReference type="CDD" id="cd06782">
    <property type="entry name" value="cpPDZ_CPP-like"/>
    <property type="match status" value="1"/>
</dbReference>
<accession>A0ABS5XDL0</accession>
<keyword evidence="2 5" id="KW-0645">Protease</keyword>
<dbReference type="SUPFAM" id="SSF50156">
    <property type="entry name" value="PDZ domain-like"/>
    <property type="match status" value="1"/>
</dbReference>
<dbReference type="Pfam" id="PF17820">
    <property type="entry name" value="PDZ_6"/>
    <property type="match status" value="1"/>
</dbReference>
<dbReference type="SUPFAM" id="SSF52096">
    <property type="entry name" value="ClpP/crotonase"/>
    <property type="match status" value="1"/>
</dbReference>
<comment type="similarity">
    <text evidence="1 5">Belongs to the peptidase S41A family.</text>
</comment>
<dbReference type="InterPro" id="IPR055210">
    <property type="entry name" value="CtpA/B_N"/>
</dbReference>
<dbReference type="NCBIfam" id="TIGR00225">
    <property type="entry name" value="prc"/>
    <property type="match status" value="1"/>
</dbReference>
<evidence type="ECO:0000256" key="7">
    <source>
        <dbReference type="SAM" id="SignalP"/>
    </source>
</evidence>
<dbReference type="Gene3D" id="3.30.750.44">
    <property type="match status" value="1"/>
</dbReference>
<dbReference type="Gene3D" id="2.30.42.10">
    <property type="match status" value="1"/>
</dbReference>
<dbReference type="RefSeq" id="WP_215371924.1">
    <property type="nucleotide sequence ID" value="NZ_JAGTIS010000002.1"/>
</dbReference>
<dbReference type="SMART" id="SM00228">
    <property type="entry name" value="PDZ"/>
    <property type="match status" value="1"/>
</dbReference>
<evidence type="ECO:0000313" key="9">
    <source>
        <dbReference type="EMBL" id="MBT8765742.1"/>
    </source>
</evidence>
<gene>
    <name evidence="9" type="ORF">J7302_06305</name>
</gene>